<dbReference type="GO" id="GO:0005762">
    <property type="term" value="C:mitochondrial large ribosomal subunit"/>
    <property type="evidence" value="ECO:0007669"/>
    <property type="project" value="TreeGrafter"/>
</dbReference>
<proteinExistence type="inferred from homology"/>
<keyword evidence="7" id="KW-1185">Reference proteome</keyword>
<dbReference type="InterPro" id="IPR026569">
    <property type="entry name" value="Ribosomal_bL28"/>
</dbReference>
<evidence type="ECO:0000256" key="5">
    <source>
        <dbReference type="ARBA" id="ARBA00035538"/>
    </source>
</evidence>
<evidence type="ECO:0000313" key="6">
    <source>
        <dbReference type="EMBL" id="VDP29437.1"/>
    </source>
</evidence>
<name>A0A183J2Q5_9BILA</name>
<dbReference type="SUPFAM" id="SSF143800">
    <property type="entry name" value="L28p-like"/>
    <property type="match status" value="1"/>
</dbReference>
<evidence type="ECO:0000313" key="8">
    <source>
        <dbReference type="WBParaSite" id="SBAD_0001051601-mRNA-1"/>
    </source>
</evidence>
<dbReference type="OrthoDB" id="361870at2759"/>
<gene>
    <name evidence="6" type="ORF">SBAD_LOCUS10153</name>
</gene>
<sequence length="276" mass="33256">MSVLRPRPVITWQKAQKIWRSWEIWQQPDSIVHRLPEFYKRHYWDTVLRDPEPVHYRRPEKRYTFDPKRKIRIEHEDNPIVPIYPPEADYGLWGGEGVLKGYRLGGLPPRPKRFLPRRWVPHLWFPSLRKELLYSEILDRYMLIMVTMRTLRLIDENQGFDYYILRTHVVDLHSKLGCKLKREMLLCLARKDFSSPERCQEMLEKYSEFVIPEKEAEWISLDLNEACRKLQDEEEERYKPIPLKEIYEKELVESLRSSRSTEGGIGASLKRFVTGK</sequence>
<dbReference type="WBParaSite" id="SBAD_0001051601-mRNA-1">
    <property type="protein sequence ID" value="SBAD_0001051601-mRNA-1"/>
    <property type="gene ID" value="SBAD_0001051601"/>
</dbReference>
<keyword evidence="3" id="KW-0687">Ribonucleoprotein</keyword>
<protein>
    <recommendedName>
        <fullName evidence="4">Large ribosomal subunit protein bL28m</fullName>
    </recommendedName>
    <alternativeName>
        <fullName evidence="5">39S ribosomal protein L28, mitochondrial</fullName>
    </alternativeName>
</protein>
<organism evidence="8">
    <name type="scientific">Soboliphyme baturini</name>
    <dbReference type="NCBI Taxonomy" id="241478"/>
    <lineage>
        <taxon>Eukaryota</taxon>
        <taxon>Metazoa</taxon>
        <taxon>Ecdysozoa</taxon>
        <taxon>Nematoda</taxon>
        <taxon>Enoplea</taxon>
        <taxon>Dorylaimia</taxon>
        <taxon>Dioctophymatida</taxon>
        <taxon>Dioctophymatoidea</taxon>
        <taxon>Soboliphymatidae</taxon>
        <taxon>Soboliphyme</taxon>
    </lineage>
</organism>
<evidence type="ECO:0000256" key="1">
    <source>
        <dbReference type="ARBA" id="ARBA00008760"/>
    </source>
</evidence>
<dbReference type="PANTHER" id="PTHR13528">
    <property type="entry name" value="39S RIBOSOMAL PROTEIN L28, MITOCHONDRIAL"/>
    <property type="match status" value="1"/>
</dbReference>
<comment type="similarity">
    <text evidence="1">Belongs to the bacterial ribosomal protein bL28 family.</text>
</comment>
<evidence type="ECO:0000313" key="7">
    <source>
        <dbReference type="Proteomes" id="UP000270296"/>
    </source>
</evidence>
<dbReference type="EMBL" id="UZAM01013692">
    <property type="protein sequence ID" value="VDP29437.1"/>
    <property type="molecule type" value="Genomic_DNA"/>
</dbReference>
<dbReference type="PANTHER" id="PTHR13528:SF2">
    <property type="entry name" value="LARGE RIBOSOMAL SUBUNIT PROTEIN BL28M"/>
    <property type="match status" value="1"/>
</dbReference>
<evidence type="ECO:0000256" key="3">
    <source>
        <dbReference type="ARBA" id="ARBA00023274"/>
    </source>
</evidence>
<dbReference type="Proteomes" id="UP000270296">
    <property type="component" value="Unassembled WGS sequence"/>
</dbReference>
<dbReference type="AlphaFoldDB" id="A0A183J2Q5"/>
<dbReference type="InterPro" id="IPR034704">
    <property type="entry name" value="Ribosomal_bL28/bL31-like_sf"/>
</dbReference>
<evidence type="ECO:0000256" key="4">
    <source>
        <dbReference type="ARBA" id="ARBA00035269"/>
    </source>
</evidence>
<reference evidence="8" key="1">
    <citation type="submission" date="2016-06" db="UniProtKB">
        <authorList>
            <consortium name="WormBaseParasite"/>
        </authorList>
    </citation>
    <scope>IDENTIFICATION</scope>
</reference>
<keyword evidence="2" id="KW-0689">Ribosomal protein</keyword>
<accession>A0A183J2Q5</accession>
<evidence type="ECO:0000256" key="2">
    <source>
        <dbReference type="ARBA" id="ARBA00022980"/>
    </source>
</evidence>
<dbReference type="GO" id="GO:0003735">
    <property type="term" value="F:structural constituent of ribosome"/>
    <property type="evidence" value="ECO:0007669"/>
    <property type="project" value="InterPro"/>
</dbReference>
<reference evidence="6 7" key="2">
    <citation type="submission" date="2018-11" db="EMBL/GenBank/DDBJ databases">
        <authorList>
            <consortium name="Pathogen Informatics"/>
        </authorList>
    </citation>
    <scope>NUCLEOTIDE SEQUENCE [LARGE SCALE GENOMIC DNA]</scope>
</reference>